<keyword evidence="2" id="KW-1185">Reference proteome</keyword>
<dbReference type="EMBL" id="JALJOQ010000110">
    <property type="protein sequence ID" value="KAK9797039.1"/>
    <property type="molecule type" value="Genomic_DNA"/>
</dbReference>
<evidence type="ECO:0000313" key="1">
    <source>
        <dbReference type="EMBL" id="KAK9797039.1"/>
    </source>
</evidence>
<sequence length="117" mass="13504">MKQVTYDPESNEFSDGGYLHWFVNLLKVIKAFYAEEVPREEVELLAGDNEEDDHYVQAALDTKGPVSRVKLVGSADLCFVPGLRLLRFGTFTWANRSKSRHLSMDLWLRSNRRVTVR</sequence>
<organism evidence="1 2">
    <name type="scientific">Symbiochloris irregularis</name>
    <dbReference type="NCBI Taxonomy" id="706552"/>
    <lineage>
        <taxon>Eukaryota</taxon>
        <taxon>Viridiplantae</taxon>
        <taxon>Chlorophyta</taxon>
        <taxon>core chlorophytes</taxon>
        <taxon>Trebouxiophyceae</taxon>
        <taxon>Trebouxiales</taxon>
        <taxon>Trebouxiaceae</taxon>
        <taxon>Symbiochloris</taxon>
    </lineage>
</organism>
<dbReference type="Proteomes" id="UP001465755">
    <property type="component" value="Unassembled WGS sequence"/>
</dbReference>
<protein>
    <submittedName>
        <fullName evidence="1">Uncharacterized protein</fullName>
    </submittedName>
</protein>
<name>A0AAW1NW70_9CHLO</name>
<reference evidence="1 2" key="1">
    <citation type="journal article" date="2024" name="Nat. Commun.">
        <title>Phylogenomics reveals the evolutionary origins of lichenization in chlorophyte algae.</title>
        <authorList>
            <person name="Puginier C."/>
            <person name="Libourel C."/>
            <person name="Otte J."/>
            <person name="Skaloud P."/>
            <person name="Haon M."/>
            <person name="Grisel S."/>
            <person name="Petersen M."/>
            <person name="Berrin J.G."/>
            <person name="Delaux P.M."/>
            <person name="Dal Grande F."/>
            <person name="Keller J."/>
        </authorList>
    </citation>
    <scope>NUCLEOTIDE SEQUENCE [LARGE SCALE GENOMIC DNA]</scope>
    <source>
        <strain evidence="1 2">SAG 2036</strain>
    </source>
</reference>
<comment type="caution">
    <text evidence="1">The sequence shown here is derived from an EMBL/GenBank/DDBJ whole genome shotgun (WGS) entry which is preliminary data.</text>
</comment>
<dbReference type="AlphaFoldDB" id="A0AAW1NW70"/>
<evidence type="ECO:0000313" key="2">
    <source>
        <dbReference type="Proteomes" id="UP001465755"/>
    </source>
</evidence>
<proteinExistence type="predicted"/>
<gene>
    <name evidence="1" type="ORF">WJX73_003223</name>
</gene>
<accession>A0AAW1NW70</accession>